<dbReference type="InterPro" id="IPR006143">
    <property type="entry name" value="RND_pump_MFP"/>
</dbReference>
<dbReference type="Gene3D" id="2.40.30.170">
    <property type="match status" value="1"/>
</dbReference>
<evidence type="ECO:0000313" key="8">
    <source>
        <dbReference type="EMBL" id="TGY94806.1"/>
    </source>
</evidence>
<dbReference type="Pfam" id="PF11604">
    <property type="entry name" value="CusF_Ec"/>
    <property type="match status" value="1"/>
</dbReference>
<feature type="domain" description="Heavy metal binding" evidence="3">
    <location>
        <begin position="45"/>
        <end position="71"/>
    </location>
</feature>
<dbReference type="InterPro" id="IPR058627">
    <property type="entry name" value="MdtA-like_C"/>
</dbReference>
<feature type="domain" description="CusB-like three alpha-helical bundle" evidence="4">
    <location>
        <begin position="162"/>
        <end position="207"/>
    </location>
</feature>
<evidence type="ECO:0000259" key="3">
    <source>
        <dbReference type="Pfam" id="PF19335"/>
    </source>
</evidence>
<dbReference type="Gene3D" id="6.10.140.730">
    <property type="match status" value="1"/>
</dbReference>
<gene>
    <name evidence="8" type="ORF">E5162_05965</name>
</gene>
<dbReference type="Gene3D" id="2.40.50.320">
    <property type="entry name" value="Copper binding periplasmic protein CusF"/>
    <property type="match status" value="1"/>
</dbReference>
<dbReference type="AlphaFoldDB" id="A0A4S2HFH1"/>
<accession>A0A4S2HFH1</accession>
<evidence type="ECO:0000259" key="7">
    <source>
        <dbReference type="Pfam" id="PF25967"/>
    </source>
</evidence>
<dbReference type="PANTHER" id="PTHR30097">
    <property type="entry name" value="CATION EFFLUX SYSTEM PROTEIN CUSB"/>
    <property type="match status" value="1"/>
</dbReference>
<dbReference type="GO" id="GO:0015679">
    <property type="term" value="P:plasma membrane copper ion transport"/>
    <property type="evidence" value="ECO:0007669"/>
    <property type="project" value="TreeGrafter"/>
</dbReference>
<dbReference type="GO" id="GO:0022857">
    <property type="term" value="F:transmembrane transporter activity"/>
    <property type="evidence" value="ECO:0007669"/>
    <property type="project" value="InterPro"/>
</dbReference>
<keyword evidence="9" id="KW-1185">Reference proteome</keyword>
<organism evidence="8 9">
    <name type="scientific">Marinicauda pacifica</name>
    <dbReference type="NCBI Taxonomy" id="1133559"/>
    <lineage>
        <taxon>Bacteria</taxon>
        <taxon>Pseudomonadati</taxon>
        <taxon>Pseudomonadota</taxon>
        <taxon>Alphaproteobacteria</taxon>
        <taxon>Maricaulales</taxon>
        <taxon>Maricaulaceae</taxon>
        <taxon>Marinicauda</taxon>
    </lineage>
</organism>
<dbReference type="InterPro" id="IPR058791">
    <property type="entry name" value="3HB_CusB"/>
</dbReference>
<dbReference type="Pfam" id="PF25954">
    <property type="entry name" value="Beta-barrel_RND_2"/>
    <property type="match status" value="1"/>
</dbReference>
<dbReference type="Pfam" id="PF19335">
    <property type="entry name" value="HMBD"/>
    <property type="match status" value="1"/>
</dbReference>
<evidence type="ECO:0000313" key="9">
    <source>
        <dbReference type="Proteomes" id="UP000305451"/>
    </source>
</evidence>
<reference evidence="8 9" key="1">
    <citation type="journal article" date="2013" name="Int. J. Syst. Evol. Microbiol.">
        <title>Marinicauda pacifica gen. nov., sp. nov., a prosthecate alphaproteobacterium of the family Hyphomonadaceae isolated from deep seawater.</title>
        <authorList>
            <person name="Zhang X.Y."/>
            <person name="Li G.W."/>
            <person name="Wang C.S."/>
            <person name="Zhang Y.J."/>
            <person name="Xu X.W."/>
            <person name="Li H."/>
            <person name="Liu A."/>
            <person name="Liu C."/>
            <person name="Xie B.B."/>
            <person name="Qin Q.L."/>
            <person name="Xu Z."/>
            <person name="Chen X.L."/>
            <person name="Zhou B.C."/>
            <person name="Zhang Y.Z."/>
        </authorList>
    </citation>
    <scope>NUCLEOTIDE SEQUENCE [LARGE SCALE GENOMIC DNA]</scope>
    <source>
        <strain evidence="8 9">P-1 km-3</strain>
    </source>
</reference>
<dbReference type="GO" id="GO:0060003">
    <property type="term" value="P:copper ion export"/>
    <property type="evidence" value="ECO:0007669"/>
    <property type="project" value="TreeGrafter"/>
</dbReference>
<evidence type="ECO:0000256" key="1">
    <source>
        <dbReference type="ARBA" id="ARBA00009477"/>
    </source>
</evidence>
<dbReference type="Pfam" id="PF25919">
    <property type="entry name" value="BSH_CusB"/>
    <property type="match status" value="1"/>
</dbReference>
<dbReference type="Pfam" id="PF25869">
    <property type="entry name" value="3HB_CusB"/>
    <property type="match status" value="1"/>
</dbReference>
<feature type="domain" description="CusB-like barrel-sandwich hybrid" evidence="5">
    <location>
        <begin position="125"/>
        <end position="241"/>
    </location>
</feature>
<dbReference type="InterPro" id="IPR058790">
    <property type="entry name" value="BSH_CusB"/>
</dbReference>
<dbReference type="GO" id="GO:0016020">
    <property type="term" value="C:membrane"/>
    <property type="evidence" value="ECO:0007669"/>
    <property type="project" value="InterPro"/>
</dbReference>
<sequence>MNMRNFIAGAGLLAGGVLLGGLVVFWLAPGGEAPSSDGGEQDILYWVAPMDPDYRRDQPGQSPMGMDLVPVYAGEEAGDAEEGVVRIDPTVANNIGVRTAEVEQGALSRRVETVGYVRPVDDLTSVVDVRAGGWIERLPVAAVGDVVERGDLLFSMYAPAILTAQSEFLQARRLGREALIQSARARLIALGMTRGQIEAVARSGEPSRLVDVRAGQDGTVLEIGVREGQHVQPGNRLMTIADLSQVWVVADLFEDEVQAVSPGQAVVMRTPDQPGRVWEGEVEYVYPTVNPDSRSVPVRMRFDNPERTLRPNSYVNVAIEAAPRRNVIHIPREALIRTRQSDRVILALGEGRYRPARVVPGIETGGRVEIIEGLAPGERVVVSAQFLIDSEASLQGAMLRMTAPQDGQESEEPAEPVAIQGVGTVASVMPGHGMIRLDHEPIPDIGWPAMTMSFDVVEGLDLQAVSEGERVEFEIVEIDGGSWMVTDIAPLDDEAGNEGDR</sequence>
<comment type="similarity">
    <text evidence="1">Belongs to the membrane fusion protein (MFP) (TC 8.A.1) family.</text>
</comment>
<proteinExistence type="inferred from homology"/>
<feature type="domain" description="CusB-like beta-barrel" evidence="6">
    <location>
        <begin position="245"/>
        <end position="321"/>
    </location>
</feature>
<dbReference type="Proteomes" id="UP000305451">
    <property type="component" value="Unassembled WGS sequence"/>
</dbReference>
<dbReference type="FunFam" id="2.40.30.170:FF:000010">
    <property type="entry name" value="Efflux RND transporter periplasmic adaptor subunit"/>
    <property type="match status" value="1"/>
</dbReference>
<dbReference type="InterPro" id="IPR058792">
    <property type="entry name" value="Beta-barrel_RND_2"/>
</dbReference>
<dbReference type="GO" id="GO:0030288">
    <property type="term" value="C:outer membrane-bounded periplasmic space"/>
    <property type="evidence" value="ECO:0007669"/>
    <property type="project" value="TreeGrafter"/>
</dbReference>
<dbReference type="RefSeq" id="WP_135944002.1">
    <property type="nucleotide sequence ID" value="NZ_BMEI01000001.1"/>
</dbReference>
<dbReference type="OrthoDB" id="9806939at2"/>
<dbReference type="InterPro" id="IPR045800">
    <property type="entry name" value="HMBD"/>
</dbReference>
<protein>
    <submittedName>
        <fullName evidence="8">Efflux RND transporter periplasmic adaptor subunit</fullName>
    </submittedName>
</protein>
<comment type="caution">
    <text evidence="8">The sequence shown here is derived from an EMBL/GenBank/DDBJ whole genome shotgun (WGS) entry which is preliminary data.</text>
</comment>
<dbReference type="PANTHER" id="PTHR30097:SF15">
    <property type="entry name" value="CATION EFFLUX SYSTEM PROTEIN CUSB"/>
    <property type="match status" value="1"/>
</dbReference>
<dbReference type="InterPro" id="IPR042230">
    <property type="entry name" value="CusF_sf"/>
</dbReference>
<dbReference type="InterPro" id="IPR051909">
    <property type="entry name" value="MFP_Cation_Efflux"/>
</dbReference>
<name>A0A4S2HFH1_9PROT</name>
<dbReference type="NCBIfam" id="TIGR01730">
    <property type="entry name" value="RND_mfp"/>
    <property type="match status" value="1"/>
</dbReference>
<dbReference type="EMBL" id="SRXV01000001">
    <property type="protein sequence ID" value="TGY94806.1"/>
    <property type="molecule type" value="Genomic_DNA"/>
</dbReference>
<dbReference type="SUPFAM" id="SSF111369">
    <property type="entry name" value="HlyD-like secretion proteins"/>
    <property type="match status" value="1"/>
</dbReference>
<keyword evidence="2" id="KW-0813">Transport</keyword>
<dbReference type="Pfam" id="PF25967">
    <property type="entry name" value="RND-MFP_C"/>
    <property type="match status" value="1"/>
</dbReference>
<dbReference type="InterPro" id="IPR021647">
    <property type="entry name" value="CusF_Ec"/>
</dbReference>
<evidence type="ECO:0000259" key="5">
    <source>
        <dbReference type="Pfam" id="PF25919"/>
    </source>
</evidence>
<evidence type="ECO:0000256" key="2">
    <source>
        <dbReference type="ARBA" id="ARBA00022448"/>
    </source>
</evidence>
<feature type="domain" description="Multidrug resistance protein MdtA-like C-terminal permuted SH3" evidence="7">
    <location>
        <begin position="326"/>
        <end position="383"/>
    </location>
</feature>
<evidence type="ECO:0000259" key="4">
    <source>
        <dbReference type="Pfam" id="PF25869"/>
    </source>
</evidence>
<dbReference type="Gene3D" id="2.40.420.20">
    <property type="match status" value="1"/>
</dbReference>
<dbReference type="GO" id="GO:0046914">
    <property type="term" value="F:transition metal ion binding"/>
    <property type="evidence" value="ECO:0007669"/>
    <property type="project" value="TreeGrafter"/>
</dbReference>
<evidence type="ECO:0000259" key="6">
    <source>
        <dbReference type="Pfam" id="PF25954"/>
    </source>
</evidence>